<dbReference type="AlphaFoldDB" id="A0A3B1DL48"/>
<keyword evidence="1" id="KW-0689">Ribosomal protein</keyword>
<keyword evidence="1" id="KW-0687">Ribonucleoprotein</keyword>
<dbReference type="PANTHER" id="PTHR34374">
    <property type="entry name" value="LARGE RIBOSOMAL RNA SUBUNIT ACCUMULATION PROTEIN YCED HOMOLOG 1, CHLOROPLASTIC"/>
    <property type="match status" value="1"/>
</dbReference>
<reference evidence="1" key="1">
    <citation type="submission" date="2018-06" db="EMBL/GenBank/DDBJ databases">
        <authorList>
            <person name="Zhirakovskaya E."/>
        </authorList>
    </citation>
    <scope>NUCLEOTIDE SEQUENCE</scope>
</reference>
<dbReference type="Pfam" id="PF02620">
    <property type="entry name" value="YceD"/>
    <property type="match status" value="1"/>
</dbReference>
<sequence>MKIIVSEIEEHGTDLDFSETLSQNSLLESIGPVTAHLRISRRGEEVRIEGDIQGRVALQCSRCLINFQTELSLNIDLLYRPAAEVAKEETYEVPGDEINIGFYSNDELDITLVIREQMILNLPMKALCDEACKGLCPVCGADLNLQRCGCRHEYIDPRLKSLKKLLSK</sequence>
<gene>
    <name evidence="1" type="ORF">MNBD_NITROSPIRAE02-616</name>
</gene>
<accession>A0A3B1DL48</accession>
<dbReference type="EMBL" id="UOGH01000254">
    <property type="protein sequence ID" value="VAX32405.1"/>
    <property type="molecule type" value="Genomic_DNA"/>
</dbReference>
<protein>
    <submittedName>
        <fullName evidence="1">FIG01269488: protein, clustered with ribosomal protein L32p</fullName>
    </submittedName>
</protein>
<dbReference type="GO" id="GO:0005840">
    <property type="term" value="C:ribosome"/>
    <property type="evidence" value="ECO:0007669"/>
    <property type="project" value="UniProtKB-KW"/>
</dbReference>
<proteinExistence type="predicted"/>
<name>A0A3B1DL48_9ZZZZ</name>
<organism evidence="1">
    <name type="scientific">hydrothermal vent metagenome</name>
    <dbReference type="NCBI Taxonomy" id="652676"/>
    <lineage>
        <taxon>unclassified sequences</taxon>
        <taxon>metagenomes</taxon>
        <taxon>ecological metagenomes</taxon>
    </lineage>
</organism>
<dbReference type="PANTHER" id="PTHR34374:SF1">
    <property type="entry name" value="LARGE RIBOSOMAL RNA SUBUNIT ACCUMULATION PROTEIN YCED HOMOLOG 1, CHLOROPLASTIC"/>
    <property type="match status" value="1"/>
</dbReference>
<dbReference type="InterPro" id="IPR003772">
    <property type="entry name" value="YceD"/>
</dbReference>
<evidence type="ECO:0000313" key="1">
    <source>
        <dbReference type="EMBL" id="VAX32405.1"/>
    </source>
</evidence>